<dbReference type="GO" id="GO:0042602">
    <property type="term" value="F:riboflavin reductase (NADPH) activity"/>
    <property type="evidence" value="ECO:0007669"/>
    <property type="project" value="TreeGrafter"/>
</dbReference>
<dbReference type="PANTHER" id="PTHR30466">
    <property type="entry name" value="FLAVIN REDUCTASE"/>
    <property type="match status" value="1"/>
</dbReference>
<name>A0A2Z3YLW6_9CORY</name>
<dbReference type="Pfam" id="PF01613">
    <property type="entry name" value="Flavin_Reduct"/>
    <property type="match status" value="1"/>
</dbReference>
<sequence>MTTALQAAAVATDKGTVSDRARLPLAVLAAEVDRRMMCVVIDSFFDESLAPGLVSVRVPADSSDWNALRSAPTLGISVLNPLQTLAAGQFTRERLPKSLHRDHNGAGLVDGAAVHLTTRLYQEFDAGNHIVALLHVTGRETGEVADAQRPYLYLAA</sequence>
<dbReference type="AlphaFoldDB" id="A0A2Z3YLW6"/>
<protein>
    <recommendedName>
        <fullName evidence="3">Flavin reductase like domain-containing protein</fullName>
    </recommendedName>
</protein>
<accession>A0A2Z3YLW6</accession>
<dbReference type="InterPro" id="IPR002563">
    <property type="entry name" value="Flavin_Rdtase-like_dom"/>
</dbReference>
<dbReference type="OrthoDB" id="9792858at2"/>
<evidence type="ECO:0000256" key="1">
    <source>
        <dbReference type="ARBA" id="ARBA00008898"/>
    </source>
</evidence>
<comment type="similarity">
    <text evidence="1">Belongs to the non-flavoprotein flavin reductase family.</text>
</comment>
<keyword evidence="2" id="KW-0560">Oxidoreductase</keyword>
<dbReference type="KEGG" id="cpre:Csp1_00120"/>
<evidence type="ECO:0000313" key="4">
    <source>
        <dbReference type="EMBL" id="AWT24852.1"/>
    </source>
</evidence>
<evidence type="ECO:0000256" key="2">
    <source>
        <dbReference type="ARBA" id="ARBA00023002"/>
    </source>
</evidence>
<dbReference type="EMBL" id="CP024988">
    <property type="protein sequence ID" value="AWT24852.1"/>
    <property type="molecule type" value="Genomic_DNA"/>
</dbReference>
<organism evidence="4 5">
    <name type="scientific">Corynebacterium provencense</name>
    <dbReference type="NCBI Taxonomy" id="1737425"/>
    <lineage>
        <taxon>Bacteria</taxon>
        <taxon>Bacillati</taxon>
        <taxon>Actinomycetota</taxon>
        <taxon>Actinomycetes</taxon>
        <taxon>Mycobacteriales</taxon>
        <taxon>Corynebacteriaceae</taxon>
        <taxon>Corynebacterium</taxon>
    </lineage>
</organism>
<feature type="domain" description="Flavin reductase like" evidence="3">
    <location>
        <begin position="24"/>
        <end position="153"/>
    </location>
</feature>
<keyword evidence="5" id="KW-1185">Reference proteome</keyword>
<dbReference type="PANTHER" id="PTHR30466:SF11">
    <property type="entry name" value="FLAVIN-DEPENDENT MONOOXYGENASE, REDUCTASE SUBUNIT HSAB"/>
    <property type="match status" value="1"/>
</dbReference>
<dbReference type="RefSeq" id="WP_066587274.1">
    <property type="nucleotide sequence ID" value="NZ_CABKVS010000002.1"/>
</dbReference>
<dbReference type="InterPro" id="IPR012349">
    <property type="entry name" value="Split_barrel_FMN-bd"/>
</dbReference>
<proteinExistence type="inferred from homology"/>
<evidence type="ECO:0000259" key="3">
    <source>
        <dbReference type="Pfam" id="PF01613"/>
    </source>
</evidence>
<evidence type="ECO:0000313" key="5">
    <source>
        <dbReference type="Proteomes" id="UP000247696"/>
    </source>
</evidence>
<reference evidence="5" key="1">
    <citation type="submission" date="2017-11" db="EMBL/GenBank/DDBJ databases">
        <title>Otitis media/interna in a cat caused by the recently described species Corynebacterium provencense.</title>
        <authorList>
            <person name="Kittl S."/>
            <person name="Brodard I."/>
            <person name="Rychener L."/>
            <person name="Jores J."/>
            <person name="Roosje P."/>
            <person name="Gobeli Brawand S."/>
        </authorList>
    </citation>
    <scope>NUCLEOTIDE SEQUENCE [LARGE SCALE GENOMIC DNA]</scope>
    <source>
        <strain evidence="5">17KM38</strain>
    </source>
</reference>
<gene>
    <name evidence="4" type="ORF">Csp1_00120</name>
</gene>
<dbReference type="Gene3D" id="2.30.110.10">
    <property type="entry name" value="Electron Transport, Fmn-binding Protein, Chain A"/>
    <property type="match status" value="1"/>
</dbReference>
<dbReference type="SUPFAM" id="SSF50475">
    <property type="entry name" value="FMN-binding split barrel"/>
    <property type="match status" value="1"/>
</dbReference>
<dbReference type="GO" id="GO:0010181">
    <property type="term" value="F:FMN binding"/>
    <property type="evidence" value="ECO:0007669"/>
    <property type="project" value="InterPro"/>
</dbReference>
<dbReference type="Proteomes" id="UP000247696">
    <property type="component" value="Chromosome"/>
</dbReference>
<dbReference type="InterPro" id="IPR050268">
    <property type="entry name" value="NADH-dep_flavin_reductase"/>
</dbReference>
<dbReference type="STRING" id="1737425.GCA_900049755_01795"/>